<accession>A0A822ZDJ9</accession>
<evidence type="ECO:0000313" key="2">
    <source>
        <dbReference type="Proteomes" id="UP000607653"/>
    </source>
</evidence>
<name>A0A822ZDJ9_NELNU</name>
<evidence type="ECO:0000313" key="1">
    <source>
        <dbReference type="EMBL" id="DAD41761.1"/>
    </source>
</evidence>
<reference evidence="1 2" key="1">
    <citation type="journal article" date="2020" name="Mol. Biol. Evol.">
        <title>Distinct Expression and Methylation Patterns for Genes with Different Fates following a Single Whole-Genome Duplication in Flowering Plants.</title>
        <authorList>
            <person name="Shi T."/>
            <person name="Rahmani R.S."/>
            <person name="Gugger P.F."/>
            <person name="Wang M."/>
            <person name="Li H."/>
            <person name="Zhang Y."/>
            <person name="Li Z."/>
            <person name="Wang Q."/>
            <person name="Van de Peer Y."/>
            <person name="Marchal K."/>
            <person name="Chen J."/>
        </authorList>
    </citation>
    <scope>NUCLEOTIDE SEQUENCE [LARGE SCALE GENOMIC DNA]</scope>
    <source>
        <tissue evidence="1">Leaf</tissue>
    </source>
</reference>
<organism evidence="1 2">
    <name type="scientific">Nelumbo nucifera</name>
    <name type="common">Sacred lotus</name>
    <dbReference type="NCBI Taxonomy" id="4432"/>
    <lineage>
        <taxon>Eukaryota</taxon>
        <taxon>Viridiplantae</taxon>
        <taxon>Streptophyta</taxon>
        <taxon>Embryophyta</taxon>
        <taxon>Tracheophyta</taxon>
        <taxon>Spermatophyta</taxon>
        <taxon>Magnoliopsida</taxon>
        <taxon>Proteales</taxon>
        <taxon>Nelumbonaceae</taxon>
        <taxon>Nelumbo</taxon>
    </lineage>
</organism>
<dbReference type="EMBL" id="DUZY01000005">
    <property type="protein sequence ID" value="DAD41761.1"/>
    <property type="molecule type" value="Genomic_DNA"/>
</dbReference>
<keyword evidence="2" id="KW-1185">Reference proteome</keyword>
<sequence length="41" mass="4806">MEDIMFTCQLLCKRTALFLNIKKDSLEFGHAILYEKDQKGL</sequence>
<protein>
    <submittedName>
        <fullName evidence="1">Uncharacterized protein</fullName>
    </submittedName>
</protein>
<dbReference type="Proteomes" id="UP000607653">
    <property type="component" value="Unassembled WGS sequence"/>
</dbReference>
<comment type="caution">
    <text evidence="1">The sequence shown here is derived from an EMBL/GenBank/DDBJ whole genome shotgun (WGS) entry which is preliminary data.</text>
</comment>
<proteinExistence type="predicted"/>
<dbReference type="AlphaFoldDB" id="A0A822ZDJ9"/>
<gene>
    <name evidence="1" type="ORF">HUJ06_016084</name>
</gene>